<dbReference type="SUPFAM" id="SSF54909">
    <property type="entry name" value="Dimeric alpha+beta barrel"/>
    <property type="match status" value="1"/>
</dbReference>
<dbReference type="EMBL" id="JAKIKS010000185">
    <property type="protein sequence ID" value="MCL1127635.1"/>
    <property type="molecule type" value="Genomic_DNA"/>
</dbReference>
<sequence>MKNVIEIVSFKVLPGTTEADLVVATQQSQVFIAKLEGFEYRSLSYHIDTQTWTDVIYWDSMEPC</sequence>
<evidence type="ECO:0000313" key="2">
    <source>
        <dbReference type="Proteomes" id="UP001203423"/>
    </source>
</evidence>
<dbReference type="InterPro" id="IPR011008">
    <property type="entry name" value="Dimeric_a/b-barrel"/>
</dbReference>
<organism evidence="1 2">
    <name type="scientific">Shewanella surugensis</name>
    <dbReference type="NCBI Taxonomy" id="212020"/>
    <lineage>
        <taxon>Bacteria</taxon>
        <taxon>Pseudomonadati</taxon>
        <taxon>Pseudomonadota</taxon>
        <taxon>Gammaproteobacteria</taxon>
        <taxon>Alteromonadales</taxon>
        <taxon>Shewanellaceae</taxon>
        <taxon>Shewanella</taxon>
    </lineage>
</organism>
<dbReference type="RefSeq" id="WP_248943073.1">
    <property type="nucleotide sequence ID" value="NZ_JAKIKS010000185.1"/>
</dbReference>
<reference evidence="1 2" key="1">
    <citation type="submission" date="2022-01" db="EMBL/GenBank/DDBJ databases">
        <title>Whole genome-based taxonomy of the Shewanellaceae.</title>
        <authorList>
            <person name="Martin-Rodriguez A.J."/>
        </authorList>
    </citation>
    <scope>NUCLEOTIDE SEQUENCE [LARGE SCALE GENOMIC DNA]</scope>
    <source>
        <strain evidence="1 2">DSM 17177</strain>
    </source>
</reference>
<evidence type="ECO:0000313" key="1">
    <source>
        <dbReference type="EMBL" id="MCL1127635.1"/>
    </source>
</evidence>
<protein>
    <recommendedName>
        <fullName evidence="3">Antibiotic biosynthesis monooxygenase</fullName>
    </recommendedName>
</protein>
<name>A0ABT0LJK4_9GAMM</name>
<evidence type="ECO:0008006" key="3">
    <source>
        <dbReference type="Google" id="ProtNLM"/>
    </source>
</evidence>
<comment type="caution">
    <text evidence="1">The sequence shown here is derived from an EMBL/GenBank/DDBJ whole genome shotgun (WGS) entry which is preliminary data.</text>
</comment>
<keyword evidence="2" id="KW-1185">Reference proteome</keyword>
<gene>
    <name evidence="1" type="ORF">L2764_24980</name>
</gene>
<accession>A0ABT0LJK4</accession>
<dbReference type="Proteomes" id="UP001203423">
    <property type="component" value="Unassembled WGS sequence"/>
</dbReference>
<proteinExistence type="predicted"/>